<dbReference type="PRINTS" id="PR01407">
    <property type="entry name" value="BUTYPHLNCDUF"/>
</dbReference>
<protein>
    <submittedName>
        <fullName evidence="2">A33 protein</fullName>
    </submittedName>
</protein>
<reference evidence="2 3" key="1">
    <citation type="submission" date="2019-09" db="EMBL/GenBank/DDBJ databases">
        <title>Bird 10,000 Genomes (B10K) Project - Family phase.</title>
        <authorList>
            <person name="Zhang G."/>
        </authorList>
    </citation>
    <scope>NUCLEOTIDE SEQUENCE [LARGE SCALE GENOMIC DNA]</scope>
    <source>
        <strain evidence="2">B10K-DU-012-37</strain>
    </source>
</reference>
<dbReference type="FunFam" id="2.60.120.920:FF:000004">
    <property type="entry name" value="Butyrophilin subfamily 1 member A1"/>
    <property type="match status" value="1"/>
</dbReference>
<evidence type="ECO:0000259" key="1">
    <source>
        <dbReference type="PROSITE" id="PS50188"/>
    </source>
</evidence>
<dbReference type="InterPro" id="IPR050143">
    <property type="entry name" value="TRIM/RBCC"/>
</dbReference>
<dbReference type="InterPro" id="IPR003879">
    <property type="entry name" value="Butyrophylin_SPRY"/>
</dbReference>
<dbReference type="OrthoDB" id="6270329at2759"/>
<dbReference type="Proteomes" id="UP000544127">
    <property type="component" value="Unassembled WGS sequence"/>
</dbReference>
<dbReference type="Pfam" id="PF13765">
    <property type="entry name" value="PRY"/>
    <property type="match status" value="1"/>
</dbReference>
<keyword evidence="3" id="KW-1185">Reference proteome</keyword>
<proteinExistence type="predicted"/>
<gene>
    <name evidence="2" type="primary">A33_0</name>
    <name evidence="2" type="ORF">UPUEPO_R08440</name>
</gene>
<evidence type="ECO:0000313" key="2">
    <source>
        <dbReference type="EMBL" id="NWU88586.1"/>
    </source>
</evidence>
<feature type="non-terminal residue" evidence="2">
    <location>
        <position position="1"/>
    </location>
</feature>
<feature type="domain" description="B30.2/SPRY" evidence="1">
    <location>
        <begin position="1"/>
        <end position="155"/>
    </location>
</feature>
<feature type="non-terminal residue" evidence="2">
    <location>
        <position position="155"/>
    </location>
</feature>
<evidence type="ECO:0000313" key="3">
    <source>
        <dbReference type="Proteomes" id="UP000544127"/>
    </source>
</evidence>
<dbReference type="InterPro" id="IPR006574">
    <property type="entry name" value="PRY"/>
</dbReference>
<dbReference type="PROSITE" id="PS50188">
    <property type="entry name" value="B302_SPRY"/>
    <property type="match status" value="1"/>
</dbReference>
<dbReference type="Gene3D" id="2.60.120.920">
    <property type="match status" value="1"/>
</dbReference>
<name>A0A7K6AI18_UPUEP</name>
<dbReference type="EMBL" id="VZRI01000205">
    <property type="protein sequence ID" value="NWU88586.1"/>
    <property type="molecule type" value="Genomic_DNA"/>
</dbReference>
<dbReference type="InterPro" id="IPR043136">
    <property type="entry name" value="B30.2/SPRY_sf"/>
</dbReference>
<organism evidence="2 3">
    <name type="scientific">Upupa epops</name>
    <name type="common">Eurasian hoopoe</name>
    <dbReference type="NCBI Taxonomy" id="57439"/>
    <lineage>
        <taxon>Eukaryota</taxon>
        <taxon>Metazoa</taxon>
        <taxon>Chordata</taxon>
        <taxon>Craniata</taxon>
        <taxon>Vertebrata</taxon>
        <taxon>Euteleostomi</taxon>
        <taxon>Archelosauria</taxon>
        <taxon>Archosauria</taxon>
        <taxon>Dinosauria</taxon>
        <taxon>Saurischia</taxon>
        <taxon>Theropoda</taxon>
        <taxon>Coelurosauria</taxon>
        <taxon>Aves</taxon>
        <taxon>Neognathae</taxon>
        <taxon>Neoaves</taxon>
        <taxon>Telluraves</taxon>
        <taxon>Coraciimorphae</taxon>
        <taxon>Bucerotiformes</taxon>
        <taxon>Upupidae</taxon>
        <taxon>Upupa</taxon>
    </lineage>
</organism>
<accession>A0A7K6AI18</accession>
<comment type="caution">
    <text evidence="2">The sequence shown here is derived from an EMBL/GenBank/DDBJ whole genome shotgun (WGS) entry which is preliminary data.</text>
</comment>
<dbReference type="InterPro" id="IPR001870">
    <property type="entry name" value="B30.2/SPRY"/>
</dbReference>
<dbReference type="CDD" id="cd12888">
    <property type="entry name" value="SPRY_PRY_TRIM7_like"/>
    <property type="match status" value="1"/>
</dbReference>
<dbReference type="SUPFAM" id="SSF49899">
    <property type="entry name" value="Concanavalin A-like lectins/glucanases"/>
    <property type="match status" value="1"/>
</dbReference>
<dbReference type="InterPro" id="IPR003877">
    <property type="entry name" value="SPRY_dom"/>
</dbReference>
<dbReference type="InterPro" id="IPR013320">
    <property type="entry name" value="ConA-like_dom_sf"/>
</dbReference>
<dbReference type="Pfam" id="PF00622">
    <property type="entry name" value="SPRY"/>
    <property type="match status" value="1"/>
</dbReference>
<dbReference type="SMART" id="SM00449">
    <property type="entry name" value="SPRY"/>
    <property type="match status" value="1"/>
</dbReference>
<sequence length="155" mass="17297">LTLDPETAHPRLALSQDLREVRWEQSRQPLKDNPKRFDSSRCILGREAFSSGKHYWEVEVATGTTWAIGVAKESVRRKGKVIINPQEGIWAMGRCGSRYQALTAPTSPIDLPVAPKVIGVFLDYEGGQVTFVDATSQEPFFSFDSTAFEGERVLP</sequence>
<dbReference type="SMART" id="SM00589">
    <property type="entry name" value="PRY"/>
    <property type="match status" value="1"/>
</dbReference>
<dbReference type="AlphaFoldDB" id="A0A7K6AI18"/>
<dbReference type="PANTHER" id="PTHR24103">
    <property type="entry name" value="E3 UBIQUITIN-PROTEIN LIGASE TRIM"/>
    <property type="match status" value="1"/>
</dbReference>